<keyword evidence="4" id="KW-1185">Reference proteome</keyword>
<protein>
    <submittedName>
        <fullName evidence="3">Uncharacterized protein</fullName>
    </submittedName>
</protein>
<dbReference type="EMBL" id="JABMIG020000028">
    <property type="protein sequence ID" value="KAL3801208.1"/>
    <property type="molecule type" value="Genomic_DNA"/>
</dbReference>
<organism evidence="3 4">
    <name type="scientific">Cyclotella cryptica</name>
    <dbReference type="NCBI Taxonomy" id="29204"/>
    <lineage>
        <taxon>Eukaryota</taxon>
        <taxon>Sar</taxon>
        <taxon>Stramenopiles</taxon>
        <taxon>Ochrophyta</taxon>
        <taxon>Bacillariophyta</taxon>
        <taxon>Coscinodiscophyceae</taxon>
        <taxon>Thalassiosirophycidae</taxon>
        <taxon>Stephanodiscales</taxon>
        <taxon>Stephanodiscaceae</taxon>
        <taxon>Cyclotella</taxon>
    </lineage>
</organism>
<keyword evidence="2" id="KW-0732">Signal</keyword>
<feature type="chain" id="PRO_5044891338" evidence="2">
    <location>
        <begin position="23"/>
        <end position="306"/>
    </location>
</feature>
<feature type="signal peptide" evidence="2">
    <location>
        <begin position="1"/>
        <end position="22"/>
    </location>
</feature>
<gene>
    <name evidence="3" type="ORF">HJC23_012608</name>
</gene>
<name>A0ABD3QM95_9STRA</name>
<evidence type="ECO:0000256" key="2">
    <source>
        <dbReference type="SAM" id="SignalP"/>
    </source>
</evidence>
<sequence length="306" mass="34124">MTMKLKTLLLTILSILPPTAHSSNIAKDHDLVSEMAQLQNSLTRLQSLLNDASVGENEEIMKKAEKLFRRARWLIFSSNHETSSKSEPPTAQHLRGNSNYASGIGSGEMSNNGESRDMESTSSRIVGRNDIDSREVRQMDADHVARNMYEATIVFPECRELFLEDCLQLIASELAALQMSCEVIIREKRSLNQPGYNKVVIVTDLSATVVKGRNGDGIVSYPFMWEDPISGFRTLGVDGKWDCKEMTPEDCCAKIQASAPESDVRGNYLQCHIFVPFGGVGNRKRSDRVFVNLSQDGRVQETPFVS</sequence>
<feature type="region of interest" description="Disordered" evidence="1">
    <location>
        <begin position="80"/>
        <end position="132"/>
    </location>
</feature>
<feature type="compositionally biased region" description="Polar residues" evidence="1">
    <location>
        <begin position="80"/>
        <end position="101"/>
    </location>
</feature>
<dbReference type="AlphaFoldDB" id="A0ABD3QM95"/>
<evidence type="ECO:0000313" key="4">
    <source>
        <dbReference type="Proteomes" id="UP001516023"/>
    </source>
</evidence>
<comment type="caution">
    <text evidence="3">The sequence shown here is derived from an EMBL/GenBank/DDBJ whole genome shotgun (WGS) entry which is preliminary data.</text>
</comment>
<dbReference type="Proteomes" id="UP001516023">
    <property type="component" value="Unassembled WGS sequence"/>
</dbReference>
<accession>A0ABD3QM95</accession>
<evidence type="ECO:0000313" key="3">
    <source>
        <dbReference type="EMBL" id="KAL3801208.1"/>
    </source>
</evidence>
<proteinExistence type="predicted"/>
<evidence type="ECO:0000256" key="1">
    <source>
        <dbReference type="SAM" id="MobiDB-lite"/>
    </source>
</evidence>
<reference evidence="3 4" key="1">
    <citation type="journal article" date="2020" name="G3 (Bethesda)">
        <title>Improved Reference Genome for Cyclotella cryptica CCMP332, a Model for Cell Wall Morphogenesis, Salinity Adaptation, and Lipid Production in Diatoms (Bacillariophyta).</title>
        <authorList>
            <person name="Roberts W.R."/>
            <person name="Downey K.M."/>
            <person name="Ruck E.C."/>
            <person name="Traller J.C."/>
            <person name="Alverson A.J."/>
        </authorList>
    </citation>
    <scope>NUCLEOTIDE SEQUENCE [LARGE SCALE GENOMIC DNA]</scope>
    <source>
        <strain evidence="3 4">CCMP332</strain>
    </source>
</reference>